<dbReference type="SMART" id="SM00473">
    <property type="entry name" value="PAN_AP"/>
    <property type="match status" value="1"/>
</dbReference>
<dbReference type="Pfam" id="PF08276">
    <property type="entry name" value="PAN_2"/>
    <property type="match status" value="1"/>
</dbReference>
<feature type="domain" description="EGF-like" evidence="10">
    <location>
        <begin position="188"/>
        <end position="225"/>
    </location>
</feature>
<evidence type="ECO:0000259" key="10">
    <source>
        <dbReference type="PROSITE" id="PS50026"/>
    </source>
</evidence>
<accession>A0A392N1T7</accession>
<dbReference type="CDD" id="cd01098">
    <property type="entry name" value="PAN_AP_plant"/>
    <property type="match status" value="1"/>
</dbReference>
<dbReference type="InterPro" id="IPR000742">
    <property type="entry name" value="EGF"/>
</dbReference>
<evidence type="ECO:0000256" key="2">
    <source>
        <dbReference type="ARBA" id="ARBA00022553"/>
    </source>
</evidence>
<dbReference type="PROSITE" id="PS50927">
    <property type="entry name" value="BULB_LECTIN"/>
    <property type="match status" value="1"/>
</dbReference>
<evidence type="ECO:0000256" key="6">
    <source>
        <dbReference type="ARBA" id="ARBA00023180"/>
    </source>
</evidence>
<keyword evidence="13" id="KW-0430">Lectin</keyword>
<dbReference type="EC" id="2.7.11.1" evidence="1"/>
<gene>
    <name evidence="13" type="ORF">A2U01_0014505</name>
</gene>
<organism evidence="13 14">
    <name type="scientific">Trifolium medium</name>
    <dbReference type="NCBI Taxonomy" id="97028"/>
    <lineage>
        <taxon>Eukaryota</taxon>
        <taxon>Viridiplantae</taxon>
        <taxon>Streptophyta</taxon>
        <taxon>Embryophyta</taxon>
        <taxon>Tracheophyta</taxon>
        <taxon>Spermatophyta</taxon>
        <taxon>Magnoliopsida</taxon>
        <taxon>eudicotyledons</taxon>
        <taxon>Gunneridae</taxon>
        <taxon>Pentapetalae</taxon>
        <taxon>rosids</taxon>
        <taxon>fabids</taxon>
        <taxon>Fabales</taxon>
        <taxon>Fabaceae</taxon>
        <taxon>Papilionoideae</taxon>
        <taxon>50 kb inversion clade</taxon>
        <taxon>NPAAA clade</taxon>
        <taxon>Hologalegina</taxon>
        <taxon>IRL clade</taxon>
        <taxon>Trifolieae</taxon>
        <taxon>Trifolium</taxon>
    </lineage>
</organism>
<evidence type="ECO:0000259" key="11">
    <source>
        <dbReference type="PROSITE" id="PS50927"/>
    </source>
</evidence>
<evidence type="ECO:0000256" key="4">
    <source>
        <dbReference type="ARBA" id="ARBA00023157"/>
    </source>
</evidence>
<feature type="domain" description="Bulb-type lectin" evidence="11">
    <location>
        <begin position="1"/>
        <end position="48"/>
    </location>
</feature>
<dbReference type="GO" id="GO:0004674">
    <property type="term" value="F:protein serine/threonine kinase activity"/>
    <property type="evidence" value="ECO:0007669"/>
    <property type="project" value="UniProtKB-EC"/>
</dbReference>
<dbReference type="PROSITE" id="PS50026">
    <property type="entry name" value="EGF_3"/>
    <property type="match status" value="1"/>
</dbReference>
<proteinExistence type="predicted"/>
<dbReference type="PROSITE" id="PS50948">
    <property type="entry name" value="PAN"/>
    <property type="match status" value="1"/>
</dbReference>
<comment type="catalytic activity">
    <reaction evidence="7">
        <text>L-threonyl-[protein] + ATP = O-phospho-L-threonyl-[protein] + ADP + H(+)</text>
        <dbReference type="Rhea" id="RHEA:46608"/>
        <dbReference type="Rhea" id="RHEA-COMP:11060"/>
        <dbReference type="Rhea" id="RHEA-COMP:11605"/>
        <dbReference type="ChEBI" id="CHEBI:15378"/>
        <dbReference type="ChEBI" id="CHEBI:30013"/>
        <dbReference type="ChEBI" id="CHEBI:30616"/>
        <dbReference type="ChEBI" id="CHEBI:61977"/>
        <dbReference type="ChEBI" id="CHEBI:456216"/>
        <dbReference type="EC" id="2.7.11.1"/>
    </reaction>
</comment>
<name>A0A392N1T7_9FABA</name>
<feature type="non-terminal residue" evidence="13">
    <location>
        <position position="331"/>
    </location>
</feature>
<evidence type="ECO:0000256" key="3">
    <source>
        <dbReference type="ARBA" id="ARBA00022729"/>
    </source>
</evidence>
<dbReference type="GO" id="GO:0030246">
    <property type="term" value="F:carbohydrate binding"/>
    <property type="evidence" value="ECO:0007669"/>
    <property type="project" value="UniProtKB-KW"/>
</dbReference>
<evidence type="ECO:0000313" key="14">
    <source>
        <dbReference type="Proteomes" id="UP000265520"/>
    </source>
</evidence>
<evidence type="ECO:0000259" key="12">
    <source>
        <dbReference type="PROSITE" id="PS50948"/>
    </source>
</evidence>
<dbReference type="Gene3D" id="3.50.4.10">
    <property type="entry name" value="Hepatocyte Growth Factor"/>
    <property type="match status" value="1"/>
</dbReference>
<keyword evidence="14" id="KW-1185">Reference proteome</keyword>
<feature type="domain" description="Apple" evidence="12">
    <location>
        <begin position="244"/>
        <end position="327"/>
    </location>
</feature>
<dbReference type="Proteomes" id="UP000265520">
    <property type="component" value="Unassembled WGS sequence"/>
</dbReference>
<keyword evidence="13" id="KW-0418">Kinase</keyword>
<dbReference type="Pfam" id="PF01453">
    <property type="entry name" value="B_lectin"/>
    <property type="match status" value="1"/>
</dbReference>
<dbReference type="PANTHER" id="PTHR32444:SF183">
    <property type="entry name" value="APPLE DOMAIN-CONTAINING PROTEIN"/>
    <property type="match status" value="1"/>
</dbReference>
<evidence type="ECO:0000313" key="13">
    <source>
        <dbReference type="EMBL" id="MCH93553.1"/>
    </source>
</evidence>
<keyword evidence="9" id="KW-0245">EGF-like domain</keyword>
<protein>
    <recommendedName>
        <fullName evidence="1">non-specific serine/threonine protein kinase</fullName>
        <ecNumber evidence="1">2.7.11.1</ecNumber>
    </recommendedName>
</protein>
<comment type="caution">
    <text evidence="9">Lacks conserved residue(s) required for the propagation of feature annotation.</text>
</comment>
<dbReference type="SUPFAM" id="SSF51110">
    <property type="entry name" value="alpha-D-mannose-specific plant lectins"/>
    <property type="match status" value="1"/>
</dbReference>
<keyword evidence="2" id="KW-0597">Phosphoprotein</keyword>
<evidence type="ECO:0000256" key="9">
    <source>
        <dbReference type="PROSITE-ProRule" id="PRU00076"/>
    </source>
</evidence>
<keyword evidence="13" id="KW-0808">Transferase</keyword>
<dbReference type="GO" id="GO:0048544">
    <property type="term" value="P:recognition of pollen"/>
    <property type="evidence" value="ECO:0007669"/>
    <property type="project" value="InterPro"/>
</dbReference>
<keyword evidence="5 13" id="KW-0675">Receptor</keyword>
<evidence type="ECO:0000256" key="1">
    <source>
        <dbReference type="ARBA" id="ARBA00012513"/>
    </source>
</evidence>
<dbReference type="EMBL" id="LXQA010025217">
    <property type="protein sequence ID" value="MCH93553.1"/>
    <property type="molecule type" value="Genomic_DNA"/>
</dbReference>
<keyword evidence="6" id="KW-0325">Glycoprotein</keyword>
<dbReference type="InterPro" id="IPR000858">
    <property type="entry name" value="S_locus_glycoprot_dom"/>
</dbReference>
<comment type="catalytic activity">
    <reaction evidence="8">
        <text>L-seryl-[protein] + ATP = O-phospho-L-seryl-[protein] + ADP + H(+)</text>
        <dbReference type="Rhea" id="RHEA:17989"/>
        <dbReference type="Rhea" id="RHEA-COMP:9863"/>
        <dbReference type="Rhea" id="RHEA-COMP:11604"/>
        <dbReference type="ChEBI" id="CHEBI:15378"/>
        <dbReference type="ChEBI" id="CHEBI:29999"/>
        <dbReference type="ChEBI" id="CHEBI:30616"/>
        <dbReference type="ChEBI" id="CHEBI:83421"/>
        <dbReference type="ChEBI" id="CHEBI:456216"/>
        <dbReference type="EC" id="2.7.11.1"/>
    </reaction>
</comment>
<dbReference type="InterPro" id="IPR001480">
    <property type="entry name" value="Bulb-type_lectin_dom"/>
</dbReference>
<keyword evidence="3" id="KW-0732">Signal</keyword>
<dbReference type="Pfam" id="PF00954">
    <property type="entry name" value="S_locus_glycop"/>
    <property type="match status" value="1"/>
</dbReference>
<sequence length="331" mass="38189">MVLNGTNTIVWSSNVTTKEVNNPIARVLDSGNLVVQNRNDSKEERFLWQSFDYLCDTLLLNGMKLGWDLVTGHEIFLSSWKNNDDPSKGEYSLRIYRKGYPQLFKFKGLERKFRIGSWNGVGLSGYPTPLLKQLHRFKFVFDEKQVYIESEVLDRSIMVIYRLTPLGRGQLSVWRSKTRNWKVISTGEEDECENYALCGTYSICIMDGNVPTCECMKGYVPKFPKQWNISYWSNGCVPKNKSNCENSYKDGFLRYSKMKLPDTSSSWFSKIMDLDECRNSCLENCSCSGYANLDIRNGGSGCLLWFDELVDVRKFSQWGQDLYVRVPASQL</sequence>
<dbReference type="Gene3D" id="2.90.10.10">
    <property type="entry name" value="Bulb-type lectin domain"/>
    <property type="match status" value="1"/>
</dbReference>
<dbReference type="InterPro" id="IPR036426">
    <property type="entry name" value="Bulb-type_lectin_dom_sf"/>
</dbReference>
<evidence type="ECO:0000256" key="8">
    <source>
        <dbReference type="ARBA" id="ARBA00048679"/>
    </source>
</evidence>
<dbReference type="FunFam" id="3.50.4.10:FF:000002">
    <property type="entry name" value="G-type lectin S-receptor-like serine/threonine-protein kinase"/>
    <property type="match status" value="1"/>
</dbReference>
<dbReference type="PANTHER" id="PTHR32444">
    <property type="entry name" value="BULB-TYPE LECTIN DOMAIN-CONTAINING PROTEIN"/>
    <property type="match status" value="1"/>
</dbReference>
<comment type="caution">
    <text evidence="13">The sequence shown here is derived from an EMBL/GenBank/DDBJ whole genome shotgun (WGS) entry which is preliminary data.</text>
</comment>
<evidence type="ECO:0000256" key="7">
    <source>
        <dbReference type="ARBA" id="ARBA00047899"/>
    </source>
</evidence>
<dbReference type="AlphaFoldDB" id="A0A392N1T7"/>
<keyword evidence="4" id="KW-1015">Disulfide bond</keyword>
<evidence type="ECO:0000256" key="5">
    <source>
        <dbReference type="ARBA" id="ARBA00023170"/>
    </source>
</evidence>
<reference evidence="13 14" key="1">
    <citation type="journal article" date="2018" name="Front. Plant Sci.">
        <title>Red Clover (Trifolium pratense) and Zigzag Clover (T. medium) - A Picture of Genomic Similarities and Differences.</title>
        <authorList>
            <person name="Dluhosova J."/>
            <person name="Istvanek J."/>
            <person name="Nedelnik J."/>
            <person name="Repkova J."/>
        </authorList>
    </citation>
    <scope>NUCLEOTIDE SEQUENCE [LARGE SCALE GENOMIC DNA]</scope>
    <source>
        <strain evidence="14">cv. 10/8</strain>
        <tissue evidence="13">Leaf</tissue>
    </source>
</reference>
<dbReference type="InterPro" id="IPR003609">
    <property type="entry name" value="Pan_app"/>
</dbReference>